<evidence type="ECO:0000256" key="1">
    <source>
        <dbReference type="ARBA" id="ARBA00009986"/>
    </source>
</evidence>
<evidence type="ECO:0000259" key="7">
    <source>
        <dbReference type="Pfam" id="PF00171"/>
    </source>
</evidence>
<keyword evidence="2 6" id="KW-0560">Oxidoreductase</keyword>
<dbReference type="AlphaFoldDB" id="A0A1Y2LTA7"/>
<reference evidence="8 9" key="1">
    <citation type="journal article" date="2017" name="Genome Announc.">
        <title>Genome sequence of the saprophytic ascomycete Epicoccum nigrum ICMP 19927 strain isolated from New Zealand.</title>
        <authorList>
            <person name="Fokin M."/>
            <person name="Fleetwood D."/>
            <person name="Weir B.S."/>
            <person name="Villas-Boas S.G."/>
        </authorList>
    </citation>
    <scope>NUCLEOTIDE SEQUENCE [LARGE SCALE GENOMIC DNA]</scope>
    <source>
        <strain evidence="8 9">ICMP 19927</strain>
    </source>
</reference>
<feature type="domain" description="Aldehyde dehydrogenase" evidence="7">
    <location>
        <begin position="27"/>
        <end position="489"/>
    </location>
</feature>
<dbReference type="InterPro" id="IPR016161">
    <property type="entry name" value="Ald_DH/histidinol_DH"/>
</dbReference>
<evidence type="ECO:0000256" key="4">
    <source>
        <dbReference type="ARBA" id="ARBA00049194"/>
    </source>
</evidence>
<dbReference type="EMBL" id="KZ107849">
    <property type="protein sequence ID" value="OSS47030.1"/>
    <property type="molecule type" value="Genomic_DNA"/>
</dbReference>
<dbReference type="STRING" id="105696.A0A1Y2LTA7"/>
<dbReference type="EC" id="1.2.1.3" evidence="3"/>
<evidence type="ECO:0000256" key="2">
    <source>
        <dbReference type="ARBA" id="ARBA00023002"/>
    </source>
</evidence>
<dbReference type="FunFam" id="3.40.605.10:FF:000050">
    <property type="entry name" value="Aldehyde dehydrogenase, mitochondrial"/>
    <property type="match status" value="1"/>
</dbReference>
<comment type="catalytic activity">
    <reaction evidence="4">
        <text>an aldehyde + NAD(+) + H2O = a carboxylate + NADH + 2 H(+)</text>
        <dbReference type="Rhea" id="RHEA:16185"/>
        <dbReference type="ChEBI" id="CHEBI:15377"/>
        <dbReference type="ChEBI" id="CHEBI:15378"/>
        <dbReference type="ChEBI" id="CHEBI:17478"/>
        <dbReference type="ChEBI" id="CHEBI:29067"/>
        <dbReference type="ChEBI" id="CHEBI:57540"/>
        <dbReference type="ChEBI" id="CHEBI:57945"/>
        <dbReference type="EC" id="1.2.1.3"/>
    </reaction>
</comment>
<dbReference type="CDD" id="cd07091">
    <property type="entry name" value="ALDH_F1-2_Ald2-like"/>
    <property type="match status" value="1"/>
</dbReference>
<dbReference type="Gene3D" id="3.40.605.10">
    <property type="entry name" value="Aldehyde Dehydrogenase, Chain A, domain 1"/>
    <property type="match status" value="1"/>
</dbReference>
<dbReference type="InterPro" id="IPR016163">
    <property type="entry name" value="Ald_DH_C"/>
</dbReference>
<organism evidence="8 9">
    <name type="scientific">Epicoccum nigrum</name>
    <name type="common">Soil fungus</name>
    <name type="synonym">Epicoccum purpurascens</name>
    <dbReference type="NCBI Taxonomy" id="105696"/>
    <lineage>
        <taxon>Eukaryota</taxon>
        <taxon>Fungi</taxon>
        <taxon>Dikarya</taxon>
        <taxon>Ascomycota</taxon>
        <taxon>Pezizomycotina</taxon>
        <taxon>Dothideomycetes</taxon>
        <taxon>Pleosporomycetidae</taxon>
        <taxon>Pleosporales</taxon>
        <taxon>Pleosporineae</taxon>
        <taxon>Didymellaceae</taxon>
        <taxon>Epicoccum</taxon>
    </lineage>
</organism>
<name>A0A1Y2LTA7_EPING</name>
<dbReference type="GO" id="GO:0046394">
    <property type="term" value="P:carboxylic acid biosynthetic process"/>
    <property type="evidence" value="ECO:0007669"/>
    <property type="project" value="UniProtKB-ARBA"/>
</dbReference>
<evidence type="ECO:0000256" key="5">
    <source>
        <dbReference type="PROSITE-ProRule" id="PRU10007"/>
    </source>
</evidence>
<dbReference type="Proteomes" id="UP000193240">
    <property type="component" value="Unassembled WGS sequence"/>
</dbReference>
<evidence type="ECO:0000313" key="8">
    <source>
        <dbReference type="EMBL" id="OSS47030.1"/>
    </source>
</evidence>
<dbReference type="Gene3D" id="3.40.309.10">
    <property type="entry name" value="Aldehyde Dehydrogenase, Chain A, domain 2"/>
    <property type="match status" value="1"/>
</dbReference>
<evidence type="ECO:0000256" key="3">
    <source>
        <dbReference type="ARBA" id="ARBA00024226"/>
    </source>
</evidence>
<dbReference type="SUPFAM" id="SSF53720">
    <property type="entry name" value="ALDH-like"/>
    <property type="match status" value="1"/>
</dbReference>
<dbReference type="GO" id="GO:0004029">
    <property type="term" value="F:aldehyde dehydrogenase (NAD+) activity"/>
    <property type="evidence" value="ECO:0007669"/>
    <property type="project" value="UniProtKB-EC"/>
</dbReference>
<dbReference type="PANTHER" id="PTHR11699">
    <property type="entry name" value="ALDEHYDE DEHYDROGENASE-RELATED"/>
    <property type="match status" value="1"/>
</dbReference>
<accession>A0A1Y2LTA7</accession>
<gene>
    <name evidence="8" type="ORF">B5807_09938</name>
</gene>
<proteinExistence type="inferred from homology"/>
<dbReference type="OMA" id="CHAGTRI"/>
<feature type="active site" evidence="5">
    <location>
        <position position="264"/>
    </location>
</feature>
<comment type="similarity">
    <text evidence="1 6">Belongs to the aldehyde dehydrogenase family.</text>
</comment>
<keyword evidence="9" id="KW-1185">Reference proteome</keyword>
<sequence length="499" mass="54397">MSVQTLNINGREVKLNTGLFIDGEFVKPKVDKTFPVEDPRTGKTIIEVSEGSVDDVDIAVKAARKTMNDPAWTELNPAARGEFLLKLAHLMEEHFDDILAIEMLDTGKTKKQAANLDLPGSIGTLKYYAGWADKVLGIASSNVPGTFAYTRREPVGVCGQIIPWNFPLLMFIWKIAPAIVTGNCVVIKSAETTPLNALYICGLIKEAGFPPGTINLVSGYGKTVGAAIAKHMDIDKVAFTGSTVTGRAVLRAAADSNLKKVTLELGGKSPNIVFPDADLEKAVQWSAWGINMNYGQTCHAGTRIYVHEDIYDKFTEMFTARMKDVVIGDNFDEKTDQGPQNSKLQHEKIKGYLEAGQKEGATVALGGKAHDAPGGGYFIQPTIFTNVTPDMKIVKEEIFGPVVTVAKFKTEEEVLELANNTTYGLAAGIHTNDYQRAIRVTNKLKAGTAWVNMFNFVHWSIPFGGYRESGIGRECGEAALENYTETKAVFFNMGIDAPQ</sequence>
<dbReference type="InterPro" id="IPR029510">
    <property type="entry name" value="Ald_DH_CS_GLU"/>
</dbReference>
<protein>
    <recommendedName>
        <fullName evidence="3">aldehyde dehydrogenase (NAD(+))</fullName>
        <ecNumber evidence="3">1.2.1.3</ecNumber>
    </recommendedName>
</protein>
<dbReference type="InterPro" id="IPR015590">
    <property type="entry name" value="Aldehyde_DH_dom"/>
</dbReference>
<evidence type="ECO:0000313" key="9">
    <source>
        <dbReference type="Proteomes" id="UP000193240"/>
    </source>
</evidence>
<dbReference type="InParanoid" id="A0A1Y2LTA7"/>
<dbReference type="InterPro" id="IPR016162">
    <property type="entry name" value="Ald_DH_N"/>
</dbReference>
<evidence type="ECO:0000256" key="6">
    <source>
        <dbReference type="RuleBase" id="RU003345"/>
    </source>
</evidence>
<dbReference type="Pfam" id="PF00171">
    <property type="entry name" value="Aldedh"/>
    <property type="match status" value="1"/>
</dbReference>
<dbReference type="PROSITE" id="PS00687">
    <property type="entry name" value="ALDEHYDE_DEHYDR_GLU"/>
    <property type="match status" value="1"/>
</dbReference>
<dbReference type="FunFam" id="3.40.309.10:FF:000012">
    <property type="entry name" value="Betaine aldehyde dehydrogenase"/>
    <property type="match status" value="1"/>
</dbReference>
<dbReference type="FunFam" id="3.40.605.10:FF:000026">
    <property type="entry name" value="Aldehyde dehydrogenase, putative"/>
    <property type="match status" value="1"/>
</dbReference>